<keyword evidence="3" id="KW-1185">Reference proteome</keyword>
<gene>
    <name evidence="2" type="ORF">CYCME_1454</name>
</gene>
<dbReference type="PATRIC" id="fig|1198232.3.peg.1440"/>
<dbReference type="Proteomes" id="UP000015380">
    <property type="component" value="Chromosome"/>
</dbReference>
<keyword evidence="1" id="KW-0472">Membrane</keyword>
<dbReference type="KEGG" id="cza:CYCME_1454"/>
<organism evidence="2 3">
    <name type="scientific">Cycloclasticus zancles 78-ME</name>
    <dbReference type="NCBI Taxonomy" id="1198232"/>
    <lineage>
        <taxon>Bacteria</taxon>
        <taxon>Pseudomonadati</taxon>
        <taxon>Pseudomonadota</taxon>
        <taxon>Gammaproteobacteria</taxon>
        <taxon>Thiotrichales</taxon>
        <taxon>Piscirickettsiaceae</taxon>
        <taxon>Cycloclasticus</taxon>
    </lineage>
</organism>
<proteinExistence type="predicted"/>
<protein>
    <submittedName>
        <fullName evidence="2">Uncharacterized protein</fullName>
    </submittedName>
</protein>
<dbReference type="AlphaFoldDB" id="S5TG32"/>
<dbReference type="HOGENOM" id="CLU_2057515_0_0_6"/>
<reference evidence="2 3" key="1">
    <citation type="submission" date="2013-05" db="EMBL/GenBank/DDBJ databases">
        <title>Between feast and famine: a lifestyle of most important marine PAH-degrading bacterium Cycloclasticus sp. 7ME.</title>
        <authorList>
            <person name="Yakimov M.M."/>
            <person name="Messina E."/>
            <person name="Genovese M."/>
            <person name="Denaro R."/>
            <person name="Crisafi F."/>
            <person name="Russo D."/>
            <person name="Cappello S."/>
            <person name="Santisi S."/>
            <person name="Smedile F."/>
            <person name="Golyshina O.V."/>
            <person name="Tran H."/>
            <person name="Pieper D.H."/>
            <person name="Golyshin P.N."/>
            <person name="Giuliano L."/>
        </authorList>
    </citation>
    <scope>NUCLEOTIDE SEQUENCE [LARGE SCALE GENOMIC DNA]</scope>
    <source>
        <strain evidence="2 3">78-ME</strain>
    </source>
</reference>
<keyword evidence="1" id="KW-1133">Transmembrane helix</keyword>
<sequence length="119" mass="13120">MATELDLNESIVLNAVFAKIDKTAFSLSLGIIFFLSMFLVTAISIIKGNASNPIAGPELAALNYYLPGYNLSWYGNIIGSAYMSVIGAILGWFFGALWNLTHYLYLAILMNKINLFKID</sequence>
<feature type="transmembrane region" description="Helical" evidence="1">
    <location>
        <begin position="73"/>
        <end position="100"/>
    </location>
</feature>
<dbReference type="RefSeq" id="WP_020932620.1">
    <property type="nucleotide sequence ID" value="NC_021917.1"/>
</dbReference>
<evidence type="ECO:0000256" key="1">
    <source>
        <dbReference type="SAM" id="Phobius"/>
    </source>
</evidence>
<keyword evidence="1" id="KW-0812">Transmembrane</keyword>
<evidence type="ECO:0000313" key="2">
    <source>
        <dbReference type="EMBL" id="AGS39782.1"/>
    </source>
</evidence>
<reference evidence="3" key="2">
    <citation type="journal article" date="2016" name="Environ. Microbiol. Rep.">
        <title>Analysis of defence systems and a conjugative IncP-1 plasmid in the marine polyaromatic hydrocarbons-degrading bacterium Cycloclasticus sp. 78-ME.</title>
        <authorList>
            <person name="Yakimov M.M."/>
            <person name="Crisafi F."/>
            <person name="Messina E."/>
            <person name="Smedile F."/>
            <person name="Lopatina A."/>
            <person name="Denaro R."/>
            <person name="Pieper D.H."/>
            <person name="Golyshin P.N."/>
            <person name="Giuliano L."/>
        </authorList>
    </citation>
    <scope>NUCLEOTIDE SEQUENCE [LARGE SCALE GENOMIC DNA]</scope>
    <source>
        <strain evidence="3">78-ME</strain>
    </source>
</reference>
<accession>S5TG32</accession>
<dbReference type="EMBL" id="CP005996">
    <property type="protein sequence ID" value="AGS39782.1"/>
    <property type="molecule type" value="Genomic_DNA"/>
</dbReference>
<feature type="transmembrane region" description="Helical" evidence="1">
    <location>
        <begin position="24"/>
        <end position="46"/>
    </location>
</feature>
<evidence type="ECO:0000313" key="3">
    <source>
        <dbReference type="Proteomes" id="UP000015380"/>
    </source>
</evidence>
<name>S5TG32_9GAMM</name>